<gene>
    <name evidence="1" type="ORF">CPB83DRAFT_835660</name>
</gene>
<evidence type="ECO:0000313" key="2">
    <source>
        <dbReference type="Proteomes" id="UP000807306"/>
    </source>
</evidence>
<protein>
    <submittedName>
        <fullName evidence="1">Uncharacterized protein</fullName>
    </submittedName>
</protein>
<comment type="caution">
    <text evidence="1">The sequence shown here is derived from an EMBL/GenBank/DDBJ whole genome shotgun (WGS) entry which is preliminary data.</text>
</comment>
<dbReference type="Proteomes" id="UP000807306">
    <property type="component" value="Unassembled WGS sequence"/>
</dbReference>
<evidence type="ECO:0000313" key="1">
    <source>
        <dbReference type="EMBL" id="KAF9528658.1"/>
    </source>
</evidence>
<name>A0A9P6EGV0_9AGAR</name>
<organism evidence="1 2">
    <name type="scientific">Crepidotus variabilis</name>
    <dbReference type="NCBI Taxonomy" id="179855"/>
    <lineage>
        <taxon>Eukaryota</taxon>
        <taxon>Fungi</taxon>
        <taxon>Dikarya</taxon>
        <taxon>Basidiomycota</taxon>
        <taxon>Agaricomycotina</taxon>
        <taxon>Agaricomycetes</taxon>
        <taxon>Agaricomycetidae</taxon>
        <taxon>Agaricales</taxon>
        <taxon>Agaricineae</taxon>
        <taxon>Crepidotaceae</taxon>
        <taxon>Crepidotus</taxon>
    </lineage>
</organism>
<dbReference type="AlphaFoldDB" id="A0A9P6EGV0"/>
<keyword evidence="2" id="KW-1185">Reference proteome</keyword>
<reference evidence="1" key="1">
    <citation type="submission" date="2020-11" db="EMBL/GenBank/DDBJ databases">
        <authorList>
            <consortium name="DOE Joint Genome Institute"/>
            <person name="Ahrendt S."/>
            <person name="Riley R."/>
            <person name="Andreopoulos W."/>
            <person name="Labutti K."/>
            <person name="Pangilinan J."/>
            <person name="Ruiz-Duenas F.J."/>
            <person name="Barrasa J.M."/>
            <person name="Sanchez-Garcia M."/>
            <person name="Camarero S."/>
            <person name="Miyauchi S."/>
            <person name="Serrano A."/>
            <person name="Linde D."/>
            <person name="Babiker R."/>
            <person name="Drula E."/>
            <person name="Ayuso-Fernandez I."/>
            <person name="Pacheco R."/>
            <person name="Padilla G."/>
            <person name="Ferreira P."/>
            <person name="Barriuso J."/>
            <person name="Kellner H."/>
            <person name="Castanera R."/>
            <person name="Alfaro M."/>
            <person name="Ramirez L."/>
            <person name="Pisabarro A.G."/>
            <person name="Kuo A."/>
            <person name="Tritt A."/>
            <person name="Lipzen A."/>
            <person name="He G."/>
            <person name="Yan M."/>
            <person name="Ng V."/>
            <person name="Cullen D."/>
            <person name="Martin F."/>
            <person name="Rosso M.-N."/>
            <person name="Henrissat B."/>
            <person name="Hibbett D."/>
            <person name="Martinez A.T."/>
            <person name="Grigoriev I.V."/>
        </authorList>
    </citation>
    <scope>NUCLEOTIDE SEQUENCE</scope>
    <source>
        <strain evidence="1">CBS 506.95</strain>
    </source>
</reference>
<accession>A0A9P6EGV0</accession>
<proteinExistence type="predicted"/>
<dbReference type="EMBL" id="MU157851">
    <property type="protein sequence ID" value="KAF9528658.1"/>
    <property type="molecule type" value="Genomic_DNA"/>
</dbReference>
<sequence length="241" mass="26945">MFEYSTWAELITRHIYRCLRVYSLLVIGRVYLLHPGNTSQPSVHPPPPSTATSHALALFAFYDPRCRHARAQMDELNAFGFVGAKTRQGVVVLEFEFGGAERVGFGGVGYIRSIGQARTGVVPRFSEVQQPVLPYFPLALRLTGLRGVDESIGIPIRHIVHPMTSHPKAVASAFQVSTAMISIFIRTYSDYKQYTRSLSPIFFHPRPLDSDAMGRRARPQNDLIALPIRIFSQVEGSHPHS</sequence>